<keyword evidence="1" id="KW-0812">Transmembrane</keyword>
<sequence>MNFNPLSLLSKLDISMNIQGKISQQAADQAALRLAWAASIALLVLALSIGFALVAWVLGWRG</sequence>
<evidence type="ECO:0000256" key="1">
    <source>
        <dbReference type="SAM" id="Phobius"/>
    </source>
</evidence>
<reference evidence="3" key="1">
    <citation type="submission" date="2016-05" db="EMBL/GenBank/DDBJ databases">
        <title>Draft genome of Corynebacterium afermentans subsp. afermentans LCDC 88199T.</title>
        <authorList>
            <person name="Bernier A.-M."/>
            <person name="Bernard K."/>
        </authorList>
    </citation>
    <scope>NUCLEOTIDE SEQUENCE [LARGE SCALE GENOMIC DNA]</scope>
    <source>
        <strain evidence="3">NML02-A-017</strain>
    </source>
</reference>
<feature type="transmembrane region" description="Helical" evidence="1">
    <location>
        <begin position="34"/>
        <end position="58"/>
    </location>
</feature>
<evidence type="ECO:0000313" key="3">
    <source>
        <dbReference type="Proteomes" id="UP000077885"/>
    </source>
</evidence>
<proteinExistence type="predicted"/>
<dbReference type="EMBL" id="LXSL01000033">
    <property type="protein sequence ID" value="OAM25901.1"/>
    <property type="molecule type" value="Genomic_DNA"/>
</dbReference>
<name>A0A1A9RUX9_9NEIS</name>
<keyword evidence="1" id="KW-1133">Transmembrane helix</keyword>
<keyword evidence="3" id="KW-1185">Reference proteome</keyword>
<gene>
    <name evidence="2" type="ORF">A7P95_10890</name>
</gene>
<keyword evidence="1" id="KW-0472">Membrane</keyword>
<dbReference type="RefSeq" id="WP_067595319.1">
    <property type="nucleotide sequence ID" value="NZ_LXSL01000033.1"/>
</dbReference>
<comment type="caution">
    <text evidence="2">The sequence shown here is derived from an EMBL/GenBank/DDBJ whole genome shotgun (WGS) entry which is preliminary data.</text>
</comment>
<organism evidence="2 3">
    <name type="scientific">Eikenella longinqua</name>
    <dbReference type="NCBI Taxonomy" id="1795827"/>
    <lineage>
        <taxon>Bacteria</taxon>
        <taxon>Pseudomonadati</taxon>
        <taxon>Pseudomonadota</taxon>
        <taxon>Betaproteobacteria</taxon>
        <taxon>Neisseriales</taxon>
        <taxon>Neisseriaceae</taxon>
        <taxon>Eikenella</taxon>
    </lineage>
</organism>
<evidence type="ECO:0000313" key="2">
    <source>
        <dbReference type="EMBL" id="OAM25901.1"/>
    </source>
</evidence>
<dbReference type="Proteomes" id="UP000077885">
    <property type="component" value="Unassembled WGS sequence"/>
</dbReference>
<accession>A0A1A9RUX9</accession>
<dbReference type="STRING" id="1795827.A7P95_10890"/>
<protein>
    <submittedName>
        <fullName evidence="2">Uncharacterized protein</fullName>
    </submittedName>
</protein>
<dbReference type="AlphaFoldDB" id="A0A1A9RUX9"/>